<reference evidence="3 4" key="1">
    <citation type="submission" date="2019-02" db="EMBL/GenBank/DDBJ databases">
        <title>Shewanella sp. D4-2 isolated from Dokdo Island.</title>
        <authorList>
            <person name="Baek K."/>
        </authorList>
    </citation>
    <scope>NUCLEOTIDE SEQUENCE [LARGE SCALE GENOMIC DNA]</scope>
    <source>
        <strain evidence="3 4">D4-2</strain>
    </source>
</reference>
<dbReference type="OrthoDB" id="5588209at2"/>
<dbReference type="Pfam" id="PF04175">
    <property type="entry name" value="DUF406"/>
    <property type="match status" value="1"/>
</dbReference>
<dbReference type="Gene3D" id="3.30.70.860">
    <property type="match status" value="1"/>
</dbReference>
<comment type="similarity">
    <text evidence="1">Belongs to the UPF0381 family.</text>
</comment>
<dbReference type="AlphaFoldDB" id="A0A411PME1"/>
<dbReference type="EMBL" id="CP036200">
    <property type="protein sequence ID" value="QBF84702.1"/>
    <property type="molecule type" value="Genomic_DNA"/>
</dbReference>
<keyword evidence="2" id="KW-0175">Coiled coil</keyword>
<dbReference type="GO" id="GO:0005829">
    <property type="term" value="C:cytosol"/>
    <property type="evidence" value="ECO:0007669"/>
    <property type="project" value="TreeGrafter"/>
</dbReference>
<dbReference type="KEGG" id="smai:EXU30_20010"/>
<dbReference type="PANTHER" id="PTHR38769:SF1">
    <property type="entry name" value="UPF0381 PROTEIN YFCZ-RELATED"/>
    <property type="match status" value="1"/>
</dbReference>
<accession>A0A411PME1</accession>
<dbReference type="PANTHER" id="PTHR38769">
    <property type="entry name" value="UPF0381 PROTEIN YFCZ-RELATED"/>
    <property type="match status" value="1"/>
</dbReference>
<sequence length="94" mass="10490">MVKKIIEQQGNVNDSCPECGSFVDIGAVIDEHDCVLTIKSSSDKIQELEQIVEKAKQRFSNVEVNYTHTGDGESVDIVFDVAAEKMIFQLENQL</sequence>
<evidence type="ECO:0000313" key="3">
    <source>
        <dbReference type="EMBL" id="QBF84702.1"/>
    </source>
</evidence>
<evidence type="ECO:0000313" key="4">
    <source>
        <dbReference type="Proteomes" id="UP000291106"/>
    </source>
</evidence>
<organism evidence="3 4">
    <name type="scientific">Shewanella maritima</name>
    <dbReference type="NCBI Taxonomy" id="2520507"/>
    <lineage>
        <taxon>Bacteria</taxon>
        <taxon>Pseudomonadati</taxon>
        <taxon>Pseudomonadota</taxon>
        <taxon>Gammaproteobacteria</taxon>
        <taxon>Alteromonadales</taxon>
        <taxon>Shewanellaceae</taxon>
        <taxon>Shewanella</taxon>
    </lineage>
</organism>
<proteinExistence type="inferred from homology"/>
<dbReference type="RefSeq" id="WP_130603071.1">
    <property type="nucleotide sequence ID" value="NZ_CP036200.1"/>
</dbReference>
<dbReference type="InterPro" id="IPR035571">
    <property type="entry name" value="UPF0234-like_C"/>
</dbReference>
<protein>
    <submittedName>
        <fullName evidence="3">DUF406 family protein</fullName>
    </submittedName>
</protein>
<evidence type="ECO:0000256" key="1">
    <source>
        <dbReference type="ARBA" id="ARBA00006201"/>
    </source>
</evidence>
<name>A0A411PME1_9GAMM</name>
<dbReference type="Proteomes" id="UP000291106">
    <property type="component" value="Chromosome"/>
</dbReference>
<gene>
    <name evidence="3" type="ORF">EXU30_20010</name>
</gene>
<feature type="coiled-coil region" evidence="2">
    <location>
        <begin position="38"/>
        <end position="65"/>
    </location>
</feature>
<keyword evidence="4" id="KW-1185">Reference proteome</keyword>
<dbReference type="InterPro" id="IPR005272">
    <property type="entry name" value="DUF406"/>
</dbReference>
<evidence type="ECO:0000256" key="2">
    <source>
        <dbReference type="SAM" id="Coils"/>
    </source>
</evidence>